<dbReference type="Gene3D" id="1.20.140.10">
    <property type="entry name" value="Butyryl-CoA Dehydrogenase, subunit A, domain 3"/>
    <property type="match status" value="1"/>
</dbReference>
<evidence type="ECO:0000259" key="2">
    <source>
        <dbReference type="Pfam" id="PF08028"/>
    </source>
</evidence>
<dbReference type="EMBL" id="LDPZ01000012">
    <property type="protein sequence ID" value="KTQ97020.1"/>
    <property type="molecule type" value="Genomic_DNA"/>
</dbReference>
<dbReference type="Gene3D" id="2.40.110.10">
    <property type="entry name" value="Butyryl-CoA Dehydrogenase, subunit A, domain 2"/>
    <property type="match status" value="1"/>
</dbReference>
<dbReference type="InterPro" id="IPR037069">
    <property type="entry name" value="AcylCoA_DH/ox_N_sf"/>
</dbReference>
<dbReference type="PATRIC" id="fig|401562.3.peg.420"/>
<dbReference type="Pfam" id="PF08028">
    <property type="entry name" value="Acyl-CoA_dh_2"/>
    <property type="match status" value="1"/>
</dbReference>
<protein>
    <submittedName>
        <fullName evidence="3">Acyl-CoA dehydrogenase</fullName>
    </submittedName>
</protein>
<name>A0A175RB14_9HYPH</name>
<dbReference type="InterPro" id="IPR036250">
    <property type="entry name" value="AcylCo_DH-like_C"/>
</dbReference>
<gene>
    <name evidence="3" type="ORF">NS226_05775</name>
</gene>
<comment type="caution">
    <text evidence="3">The sequence shown here is derived from an EMBL/GenBank/DDBJ whole genome shotgun (WGS) entry which is preliminary data.</text>
</comment>
<proteinExistence type="predicted"/>
<accession>A0A175RB14</accession>
<sequence>MNKPIHHSYWGSSVDHRQLLDKVAEIGPRLEANAEADEANGELTADSFEALKPLRMSHALAAEALGGAQFRPTQVLELLEAITWHSGAAGWVSMVHCCIGAMSAAFLPDSAVERLFGPGTDNRFSGQGAPLGLLTKVEGGYRLTGKWSYGSGFSHATYSHSAAFLDDGTGKPAKDADGNALILCAHAPISEHDKLGNWDVLGLNGTGSIDYAANDVFIPDDLVFPIQTAVPQRQRELFSLGVVGLAAIGHTGWAMGQGRRMLDEIASFARSKSGRAGLIGESEKFWYDYARLEARYRGARAFVFEVWRDVEATVEAGHPVSTRQISLVHLAKSEIHEVGVDVCTFAYRAAGGASLRAGTLQRTFREMMVGANHFTIAPGIVTSAGRNIGGLWPDRVWRFYDLVEPK</sequence>
<dbReference type="InterPro" id="IPR009100">
    <property type="entry name" value="AcylCoA_DH/oxidase_NM_dom_sf"/>
</dbReference>
<dbReference type="SUPFAM" id="SSF47203">
    <property type="entry name" value="Acyl-CoA dehydrogenase C-terminal domain-like"/>
    <property type="match status" value="1"/>
</dbReference>
<dbReference type="PIRSF" id="PIRSF016578">
    <property type="entry name" value="HsaA"/>
    <property type="match status" value="1"/>
</dbReference>
<dbReference type="GO" id="GO:0016627">
    <property type="term" value="F:oxidoreductase activity, acting on the CH-CH group of donors"/>
    <property type="evidence" value="ECO:0007669"/>
    <property type="project" value="InterPro"/>
</dbReference>
<dbReference type="InterPro" id="IPR013107">
    <property type="entry name" value="Acyl-CoA_DH_C"/>
</dbReference>
<organism evidence="3 4">
    <name type="scientific">Aureimonas ureilytica</name>
    <dbReference type="NCBI Taxonomy" id="401562"/>
    <lineage>
        <taxon>Bacteria</taxon>
        <taxon>Pseudomonadati</taxon>
        <taxon>Pseudomonadota</taxon>
        <taxon>Alphaproteobacteria</taxon>
        <taxon>Hyphomicrobiales</taxon>
        <taxon>Aurantimonadaceae</taxon>
        <taxon>Aureimonas</taxon>
    </lineage>
</organism>
<feature type="domain" description="Acyl-CoA dehydrogenase C-terminal" evidence="2">
    <location>
        <begin position="249"/>
        <end position="376"/>
    </location>
</feature>
<keyword evidence="1" id="KW-0560">Oxidoreductase</keyword>
<evidence type="ECO:0000313" key="3">
    <source>
        <dbReference type="EMBL" id="KTQ97020.1"/>
    </source>
</evidence>
<evidence type="ECO:0000313" key="4">
    <source>
        <dbReference type="Proteomes" id="UP000078272"/>
    </source>
</evidence>
<dbReference type="Gene3D" id="1.10.540.10">
    <property type="entry name" value="Acyl-CoA dehydrogenase/oxidase, N-terminal domain"/>
    <property type="match status" value="1"/>
</dbReference>
<dbReference type="SUPFAM" id="SSF56645">
    <property type="entry name" value="Acyl-CoA dehydrogenase NM domain-like"/>
    <property type="match status" value="1"/>
</dbReference>
<dbReference type="OrthoDB" id="7316074at2"/>
<dbReference type="RefSeq" id="WP_058634189.1">
    <property type="nucleotide sequence ID" value="NZ_LDPZ01000012.1"/>
</dbReference>
<reference evidence="3 4" key="1">
    <citation type="journal article" date="2016" name="Front. Microbiol.">
        <title>Genomic Resource of Rice Seed Associated Bacteria.</title>
        <authorList>
            <person name="Midha S."/>
            <person name="Bansal K."/>
            <person name="Sharma S."/>
            <person name="Kumar N."/>
            <person name="Patil P.P."/>
            <person name="Chaudhry V."/>
            <person name="Patil P.B."/>
        </authorList>
    </citation>
    <scope>NUCLEOTIDE SEQUENCE [LARGE SCALE GENOMIC DNA]</scope>
    <source>
        <strain evidence="3 4">NS226</strain>
    </source>
</reference>
<evidence type="ECO:0000256" key="1">
    <source>
        <dbReference type="ARBA" id="ARBA00023002"/>
    </source>
</evidence>
<dbReference type="InterPro" id="IPR046373">
    <property type="entry name" value="Acyl-CoA_Oxase/DH_mid-dom_sf"/>
</dbReference>
<dbReference type="Proteomes" id="UP000078272">
    <property type="component" value="Unassembled WGS sequence"/>
</dbReference>
<dbReference type="AlphaFoldDB" id="A0A175RB14"/>
<dbReference type="GO" id="GO:0050660">
    <property type="term" value="F:flavin adenine dinucleotide binding"/>
    <property type="evidence" value="ECO:0007669"/>
    <property type="project" value="InterPro"/>
</dbReference>